<dbReference type="SUPFAM" id="SSF161098">
    <property type="entry name" value="MetI-like"/>
    <property type="match status" value="1"/>
</dbReference>
<accession>A0ABS2LJG1</accession>
<evidence type="ECO:0000256" key="5">
    <source>
        <dbReference type="ARBA" id="ARBA00022989"/>
    </source>
</evidence>
<keyword evidence="2 7" id="KW-0813">Transport</keyword>
<feature type="domain" description="ABC transmembrane type-1" evidence="9">
    <location>
        <begin position="189"/>
        <end position="369"/>
    </location>
</feature>
<keyword evidence="5 7" id="KW-1133">Transmembrane helix</keyword>
<evidence type="ECO:0000259" key="9">
    <source>
        <dbReference type="PROSITE" id="PS50928"/>
    </source>
</evidence>
<name>A0ABS2LJG1_9CELL</name>
<organism evidence="10 11">
    <name type="scientific">Oerskovia jenensis</name>
    <dbReference type="NCBI Taxonomy" id="162169"/>
    <lineage>
        <taxon>Bacteria</taxon>
        <taxon>Bacillati</taxon>
        <taxon>Actinomycetota</taxon>
        <taxon>Actinomycetes</taxon>
        <taxon>Micrococcales</taxon>
        <taxon>Cellulomonadaceae</taxon>
        <taxon>Oerskovia</taxon>
    </lineage>
</organism>
<keyword evidence="3" id="KW-1003">Cell membrane</keyword>
<feature type="transmembrane region" description="Helical" evidence="7">
    <location>
        <begin position="227"/>
        <end position="247"/>
    </location>
</feature>
<evidence type="ECO:0000256" key="4">
    <source>
        <dbReference type="ARBA" id="ARBA00022692"/>
    </source>
</evidence>
<dbReference type="CDD" id="cd06261">
    <property type="entry name" value="TM_PBP2"/>
    <property type="match status" value="1"/>
</dbReference>
<keyword evidence="11" id="KW-1185">Reference proteome</keyword>
<dbReference type="RefSeq" id="WP_205308310.1">
    <property type="nucleotide sequence ID" value="NZ_BAAAVF010000001.1"/>
</dbReference>
<evidence type="ECO:0000256" key="3">
    <source>
        <dbReference type="ARBA" id="ARBA00022475"/>
    </source>
</evidence>
<feature type="transmembrane region" description="Helical" evidence="7">
    <location>
        <begin position="139"/>
        <end position="156"/>
    </location>
</feature>
<evidence type="ECO:0000313" key="10">
    <source>
        <dbReference type="EMBL" id="MBM7480553.1"/>
    </source>
</evidence>
<sequence length="386" mass="41291">MTSLTRVPGRRATGTPARGSADRQDGAGGPEGHAPAAQDGSSVAEGHGPSAEGDEVPGDGGATRTATPRPTTLRRGLLVVASWIVVLAVTWCVPDVPDLSPLAGRTAFLAVLGGVVLVVSVWLALALSVAGAATRLRHWSWWYVAVAAWFVVWEVTTAKTGWLHAPHFAPPETLLSDFWEDRSLLWGSFWASTRLLLVGFAVGAVSGFFTGLAMGWSKVANYWIHPVLQSIGPVPAGTLLPLVFVIVPTPQLGSIFMIAFGVWFPMAVLTRAGIASVARGYFDVAQTLGAKARFLVWRVAIPGALPSIFTGLFMGLGASLGALALAELLGVRSGLGWYISWVKGWADYPKMYVAILIMVLLCRTLIVLLFRVRNAVLSWEKDLVRW</sequence>
<dbReference type="Proteomes" id="UP000698059">
    <property type="component" value="Unassembled WGS sequence"/>
</dbReference>
<feature type="transmembrane region" description="Helical" evidence="7">
    <location>
        <begin position="351"/>
        <end position="370"/>
    </location>
</feature>
<evidence type="ECO:0000256" key="7">
    <source>
        <dbReference type="RuleBase" id="RU363032"/>
    </source>
</evidence>
<comment type="subcellular location">
    <subcellularLocation>
        <location evidence="1 7">Cell membrane</location>
        <topology evidence="1 7">Multi-pass membrane protein</topology>
    </subcellularLocation>
</comment>
<comment type="caution">
    <text evidence="10">The sequence shown here is derived from an EMBL/GenBank/DDBJ whole genome shotgun (WGS) entry which is preliminary data.</text>
</comment>
<reference evidence="10 11" key="1">
    <citation type="submission" date="2021-01" db="EMBL/GenBank/DDBJ databases">
        <title>Sequencing the genomes of 1000 actinobacteria strains.</title>
        <authorList>
            <person name="Klenk H.-P."/>
        </authorList>
    </citation>
    <scope>NUCLEOTIDE SEQUENCE [LARGE SCALE GENOMIC DNA]</scope>
    <source>
        <strain evidence="10 11">DSM 46000</strain>
    </source>
</reference>
<feature type="transmembrane region" description="Helical" evidence="7">
    <location>
        <begin position="106"/>
        <end position="127"/>
    </location>
</feature>
<dbReference type="InterPro" id="IPR035906">
    <property type="entry name" value="MetI-like_sf"/>
</dbReference>
<feature type="region of interest" description="Disordered" evidence="8">
    <location>
        <begin position="1"/>
        <end position="68"/>
    </location>
</feature>
<dbReference type="PROSITE" id="PS50928">
    <property type="entry name" value="ABC_TM1"/>
    <property type="match status" value="1"/>
</dbReference>
<comment type="similarity">
    <text evidence="7">Belongs to the binding-protein-dependent transport system permease family.</text>
</comment>
<feature type="transmembrane region" description="Helical" evidence="7">
    <location>
        <begin position="253"/>
        <end position="274"/>
    </location>
</feature>
<dbReference type="Pfam" id="PF00528">
    <property type="entry name" value="BPD_transp_1"/>
    <property type="match status" value="1"/>
</dbReference>
<dbReference type="PANTHER" id="PTHR30151">
    <property type="entry name" value="ALKANE SULFONATE ABC TRANSPORTER-RELATED, MEMBRANE SUBUNIT"/>
    <property type="match status" value="1"/>
</dbReference>
<evidence type="ECO:0000256" key="1">
    <source>
        <dbReference type="ARBA" id="ARBA00004651"/>
    </source>
</evidence>
<dbReference type="Gene3D" id="1.10.3720.10">
    <property type="entry name" value="MetI-like"/>
    <property type="match status" value="1"/>
</dbReference>
<evidence type="ECO:0000256" key="2">
    <source>
        <dbReference type="ARBA" id="ARBA00022448"/>
    </source>
</evidence>
<keyword evidence="4 7" id="KW-0812">Transmembrane</keyword>
<evidence type="ECO:0000256" key="6">
    <source>
        <dbReference type="ARBA" id="ARBA00023136"/>
    </source>
</evidence>
<keyword evidence="6 7" id="KW-0472">Membrane</keyword>
<evidence type="ECO:0000313" key="11">
    <source>
        <dbReference type="Proteomes" id="UP000698059"/>
    </source>
</evidence>
<gene>
    <name evidence="10" type="ORF">JOD49_003473</name>
</gene>
<feature type="transmembrane region" description="Helical" evidence="7">
    <location>
        <begin position="76"/>
        <end position="94"/>
    </location>
</feature>
<evidence type="ECO:0000256" key="8">
    <source>
        <dbReference type="SAM" id="MobiDB-lite"/>
    </source>
</evidence>
<feature type="transmembrane region" description="Helical" evidence="7">
    <location>
        <begin position="295"/>
        <end position="314"/>
    </location>
</feature>
<feature type="transmembrane region" description="Helical" evidence="7">
    <location>
        <begin position="195"/>
        <end position="215"/>
    </location>
</feature>
<dbReference type="PANTHER" id="PTHR30151:SF0">
    <property type="entry name" value="ABC TRANSPORTER PERMEASE PROTEIN MJ0413-RELATED"/>
    <property type="match status" value="1"/>
</dbReference>
<protein>
    <submittedName>
        <fullName evidence="10">NitT/TauT family transport system permease protein</fullName>
    </submittedName>
</protein>
<dbReference type="InterPro" id="IPR000515">
    <property type="entry name" value="MetI-like"/>
</dbReference>
<proteinExistence type="inferred from homology"/>
<dbReference type="EMBL" id="JAFBBO010000001">
    <property type="protein sequence ID" value="MBM7480553.1"/>
    <property type="molecule type" value="Genomic_DNA"/>
</dbReference>